<feature type="non-terminal residue" evidence="1">
    <location>
        <position position="79"/>
    </location>
</feature>
<reference evidence="1" key="1">
    <citation type="submission" date="2020-02" db="EMBL/GenBank/DDBJ databases">
        <authorList>
            <person name="Meier V. D."/>
        </authorList>
    </citation>
    <scope>NUCLEOTIDE SEQUENCE</scope>
    <source>
        <strain evidence="1">AVDCRST_MAG37</strain>
    </source>
</reference>
<sequence length="79" mass="8832">AAQRVTEAEAARLDEVEGHQADLRVLRRERLGRGRDDLLARADARGGAGRRVSRPDGTAHLHQLQLCDDLRRRSDRAPV</sequence>
<dbReference type="EMBL" id="CADCVD010000184">
    <property type="protein sequence ID" value="CAA9459693.1"/>
    <property type="molecule type" value="Genomic_DNA"/>
</dbReference>
<proteinExistence type="predicted"/>
<feature type="non-terminal residue" evidence="1">
    <location>
        <position position="1"/>
    </location>
</feature>
<protein>
    <submittedName>
        <fullName evidence="1">Uncharacterized protein</fullName>
    </submittedName>
</protein>
<evidence type="ECO:0000313" key="1">
    <source>
        <dbReference type="EMBL" id="CAA9459693.1"/>
    </source>
</evidence>
<organism evidence="1">
    <name type="scientific">uncultured Rubrobacteraceae bacterium</name>
    <dbReference type="NCBI Taxonomy" id="349277"/>
    <lineage>
        <taxon>Bacteria</taxon>
        <taxon>Bacillati</taxon>
        <taxon>Actinomycetota</taxon>
        <taxon>Rubrobacteria</taxon>
        <taxon>Rubrobacterales</taxon>
        <taxon>Rubrobacteraceae</taxon>
        <taxon>environmental samples</taxon>
    </lineage>
</organism>
<gene>
    <name evidence="1" type="ORF">AVDCRST_MAG37-3572</name>
</gene>
<name>A0A6J4R4A8_9ACTN</name>
<accession>A0A6J4R4A8</accession>
<dbReference type="AlphaFoldDB" id="A0A6J4R4A8"/>